<evidence type="ECO:0000256" key="6">
    <source>
        <dbReference type="PROSITE-ProRule" id="PRU00169"/>
    </source>
</evidence>
<evidence type="ECO:0000259" key="10">
    <source>
        <dbReference type="PROSITE" id="PS50109"/>
    </source>
</evidence>
<keyword evidence="9" id="KW-0732">Signal</keyword>
<dbReference type="CDD" id="cd17546">
    <property type="entry name" value="REC_hyHK_CKI1_RcsC-like"/>
    <property type="match status" value="1"/>
</dbReference>
<keyword evidence="8" id="KW-0812">Transmembrane</keyword>
<feature type="transmembrane region" description="Helical" evidence="8">
    <location>
        <begin position="388"/>
        <end position="408"/>
    </location>
</feature>
<keyword evidence="7" id="KW-0802">TPR repeat</keyword>
<dbReference type="PROSITE" id="PS50293">
    <property type="entry name" value="TPR_REGION"/>
    <property type="match status" value="1"/>
</dbReference>
<dbReference type="GO" id="GO:0005886">
    <property type="term" value="C:plasma membrane"/>
    <property type="evidence" value="ECO:0007669"/>
    <property type="project" value="TreeGrafter"/>
</dbReference>
<dbReference type="Pfam" id="PF00512">
    <property type="entry name" value="HisKA"/>
    <property type="match status" value="1"/>
</dbReference>
<evidence type="ECO:0000313" key="12">
    <source>
        <dbReference type="EMBL" id="QKG81089.1"/>
    </source>
</evidence>
<keyword evidence="4" id="KW-0808">Transferase</keyword>
<dbReference type="SMART" id="SM00387">
    <property type="entry name" value="HATPase_c"/>
    <property type="match status" value="1"/>
</dbReference>
<dbReference type="InterPro" id="IPR036097">
    <property type="entry name" value="HisK_dim/P_sf"/>
</dbReference>
<proteinExistence type="predicted"/>
<dbReference type="SUPFAM" id="SSF52172">
    <property type="entry name" value="CheY-like"/>
    <property type="match status" value="1"/>
</dbReference>
<evidence type="ECO:0000313" key="13">
    <source>
        <dbReference type="Proteomes" id="UP000500961"/>
    </source>
</evidence>
<dbReference type="SUPFAM" id="SSF55874">
    <property type="entry name" value="ATPase domain of HSP90 chaperone/DNA topoisomerase II/histidine kinase"/>
    <property type="match status" value="1"/>
</dbReference>
<keyword evidence="8" id="KW-0472">Membrane</keyword>
<dbReference type="Pfam" id="PF00072">
    <property type="entry name" value="Response_reg"/>
    <property type="match status" value="1"/>
</dbReference>
<feature type="domain" description="Histidine kinase" evidence="10">
    <location>
        <begin position="462"/>
        <end position="684"/>
    </location>
</feature>
<feature type="chain" id="PRO_5029776459" description="histidine kinase" evidence="9">
    <location>
        <begin position="22"/>
        <end position="824"/>
    </location>
</feature>
<reference evidence="12 13" key="1">
    <citation type="submission" date="2019-07" db="EMBL/GenBank/DDBJ databases">
        <title>Thalassofilum flectens gen. nov., sp. nov., a novel moderate thermophilic anaerobe from a shallow sea hot spring in Kunashir Island (Russia), representing a new family in the order Bacteroidales, and proposal of Thalassofilacea fam. nov.</title>
        <authorList>
            <person name="Kochetkova T.V."/>
            <person name="Podosokorskaya O.A."/>
            <person name="Novikov A."/>
            <person name="Elcheninov A.G."/>
            <person name="Toshchakov S.V."/>
            <person name="Kublanov I.V."/>
        </authorList>
    </citation>
    <scope>NUCLEOTIDE SEQUENCE [LARGE SCALE GENOMIC DNA]</scope>
    <source>
        <strain evidence="12 13">38-H</strain>
    </source>
</reference>
<evidence type="ECO:0000256" key="9">
    <source>
        <dbReference type="SAM" id="SignalP"/>
    </source>
</evidence>
<dbReference type="PROSITE" id="PS50110">
    <property type="entry name" value="RESPONSE_REGULATORY"/>
    <property type="match status" value="1"/>
</dbReference>
<dbReference type="InterPro" id="IPR001789">
    <property type="entry name" value="Sig_transdc_resp-reg_receiver"/>
</dbReference>
<dbReference type="SMART" id="SM00028">
    <property type="entry name" value="TPR"/>
    <property type="match status" value="6"/>
</dbReference>
<dbReference type="GO" id="GO:0009927">
    <property type="term" value="F:histidine phosphotransfer kinase activity"/>
    <property type="evidence" value="ECO:0007669"/>
    <property type="project" value="TreeGrafter"/>
</dbReference>
<keyword evidence="5" id="KW-0418">Kinase</keyword>
<dbReference type="SUPFAM" id="SSF47384">
    <property type="entry name" value="Homodimeric domain of signal transducing histidine kinase"/>
    <property type="match status" value="1"/>
</dbReference>
<dbReference type="SMART" id="SM00388">
    <property type="entry name" value="HisKA"/>
    <property type="match status" value="1"/>
</dbReference>
<dbReference type="SUPFAM" id="SSF81901">
    <property type="entry name" value="HCP-like"/>
    <property type="match status" value="1"/>
</dbReference>
<dbReference type="Gene3D" id="3.30.565.10">
    <property type="entry name" value="Histidine kinase-like ATPase, C-terminal domain"/>
    <property type="match status" value="1"/>
</dbReference>
<evidence type="ECO:0000256" key="1">
    <source>
        <dbReference type="ARBA" id="ARBA00000085"/>
    </source>
</evidence>
<evidence type="ECO:0000259" key="11">
    <source>
        <dbReference type="PROSITE" id="PS50110"/>
    </source>
</evidence>
<sequence length="824" mass="93490">MLRDVLLAAICSIFLSYLGFAQNDTSCSKVQSIVDSAGYAKSPQLRMKLALKSYDLAQSCGDEKLIADATKAVALAHFRLNNYTAAEDSLQKAFIIYKLINDSLGIAETYYSLGVCNYRQGNYIDAFDFYERALDIALKISDSATIAKSYNVLGLLYYDISNFELSKEFILKSLSYYVKNNDSLNITRLIGNLSLAYMRLGELDSAQAILFNTLNDYQNVFDSLTLASYFDNIGMLYEHRGKLDSAILYHKRSYQIYGKTESQRGLSLQLISIGRSLIAQEKYKSAISYLKRGLKIAENLSDPQLLAQAWKYMSKCYEKLGNYELALKFNRQYIAYIDENFTPEIIKRISQLNTLLLQKERDSKNKLLEAELSFKEAKEKKNRVIITLYTWIAIILILGLLMITFLAVKWKEGKKKVEETNAKLARFNSDLDLMVRYRTVELNEALDKIRELERLKSAFLANISHEIRTPLNGLLGLSYYLTSSESTLDERLELGKQVKRLGDKLLSVVDDVLELSKIETNQLNILLSEVNLNDLVNEVSQEFLDNEEFKKKQLYFKVVKSLPDDKANIITDRYRLKSILVHLIENAFKFTHQGGIELSYSMNENSTITFYVKDTGVGIPADMQNRIFERFFKHVGDDSKVFYEGIGIGLTIAMGYAMALGGNIKVKSSPGKGSTFITTIPVNFTDSEKKVEVDFSKRKILVVEDDLISYQYIEALLSKTGARVLHVKNADDAIEVASIDKNIDLILLDIHLPFRSGVDVAYELKRMNIDIPIIAQTALDSKSDEIKSLKKIGCTQFLSKPIDPDELLNLLRKNFEKKNPNSGS</sequence>
<dbReference type="PANTHER" id="PTHR43047">
    <property type="entry name" value="TWO-COMPONENT HISTIDINE PROTEIN KINASE"/>
    <property type="match status" value="1"/>
</dbReference>
<dbReference type="Pfam" id="PF13424">
    <property type="entry name" value="TPR_12"/>
    <property type="match status" value="1"/>
</dbReference>
<dbReference type="Gene3D" id="3.40.50.2300">
    <property type="match status" value="1"/>
</dbReference>
<dbReference type="AlphaFoldDB" id="A0A7D3Y624"/>
<organism evidence="12 13">
    <name type="scientific">Tenuifilum thalassicum</name>
    <dbReference type="NCBI Taxonomy" id="2590900"/>
    <lineage>
        <taxon>Bacteria</taxon>
        <taxon>Pseudomonadati</taxon>
        <taxon>Bacteroidota</taxon>
        <taxon>Bacteroidia</taxon>
        <taxon>Bacteroidales</taxon>
        <taxon>Tenuifilaceae</taxon>
        <taxon>Tenuifilum</taxon>
    </lineage>
</organism>
<gene>
    <name evidence="12" type="ORF">FHG85_12710</name>
</gene>
<dbReference type="RefSeq" id="WP_173076505.1">
    <property type="nucleotide sequence ID" value="NZ_CP041345.1"/>
</dbReference>
<dbReference type="SMART" id="SM00448">
    <property type="entry name" value="REC"/>
    <property type="match status" value="1"/>
</dbReference>
<name>A0A7D3Y624_9BACT</name>
<evidence type="ECO:0000256" key="4">
    <source>
        <dbReference type="ARBA" id="ARBA00022679"/>
    </source>
</evidence>
<comment type="catalytic activity">
    <reaction evidence="1">
        <text>ATP + protein L-histidine = ADP + protein N-phospho-L-histidine.</text>
        <dbReference type="EC" id="2.7.13.3"/>
    </reaction>
</comment>
<dbReference type="Gene3D" id="1.10.287.130">
    <property type="match status" value="1"/>
</dbReference>
<feature type="domain" description="Response regulatory" evidence="11">
    <location>
        <begin position="699"/>
        <end position="815"/>
    </location>
</feature>
<dbReference type="InterPro" id="IPR019734">
    <property type="entry name" value="TPR_rpt"/>
</dbReference>
<evidence type="ECO:0000256" key="5">
    <source>
        <dbReference type="ARBA" id="ARBA00022777"/>
    </source>
</evidence>
<dbReference type="InterPro" id="IPR004358">
    <property type="entry name" value="Sig_transdc_His_kin-like_C"/>
</dbReference>
<dbReference type="PANTHER" id="PTHR43047:SF72">
    <property type="entry name" value="OSMOSENSING HISTIDINE PROTEIN KINASE SLN1"/>
    <property type="match status" value="1"/>
</dbReference>
<feature type="repeat" description="TPR" evidence="7">
    <location>
        <begin position="107"/>
        <end position="140"/>
    </location>
</feature>
<dbReference type="EC" id="2.7.13.3" evidence="2"/>
<dbReference type="InterPro" id="IPR036890">
    <property type="entry name" value="HATPase_C_sf"/>
</dbReference>
<keyword evidence="3 6" id="KW-0597">Phosphoprotein</keyword>
<evidence type="ECO:0000256" key="3">
    <source>
        <dbReference type="ARBA" id="ARBA00022553"/>
    </source>
</evidence>
<dbReference type="InterPro" id="IPR011006">
    <property type="entry name" value="CheY-like_superfamily"/>
</dbReference>
<dbReference type="InterPro" id="IPR003594">
    <property type="entry name" value="HATPase_dom"/>
</dbReference>
<feature type="modified residue" description="4-aspartylphosphate" evidence="6">
    <location>
        <position position="749"/>
    </location>
</feature>
<dbReference type="Proteomes" id="UP000500961">
    <property type="component" value="Chromosome"/>
</dbReference>
<feature type="signal peptide" evidence="9">
    <location>
        <begin position="1"/>
        <end position="21"/>
    </location>
</feature>
<dbReference type="PROSITE" id="PS50109">
    <property type="entry name" value="HIS_KIN"/>
    <property type="match status" value="1"/>
</dbReference>
<dbReference type="InterPro" id="IPR005467">
    <property type="entry name" value="His_kinase_dom"/>
</dbReference>
<evidence type="ECO:0000256" key="7">
    <source>
        <dbReference type="PROSITE-ProRule" id="PRU00339"/>
    </source>
</evidence>
<dbReference type="Gene3D" id="1.25.40.10">
    <property type="entry name" value="Tetratricopeptide repeat domain"/>
    <property type="match status" value="2"/>
</dbReference>
<dbReference type="InterPro" id="IPR011990">
    <property type="entry name" value="TPR-like_helical_dom_sf"/>
</dbReference>
<dbReference type="EMBL" id="CP041345">
    <property type="protein sequence ID" value="QKG81089.1"/>
    <property type="molecule type" value="Genomic_DNA"/>
</dbReference>
<dbReference type="Pfam" id="PF02518">
    <property type="entry name" value="HATPase_c"/>
    <property type="match status" value="1"/>
</dbReference>
<evidence type="ECO:0000256" key="8">
    <source>
        <dbReference type="SAM" id="Phobius"/>
    </source>
</evidence>
<dbReference type="PROSITE" id="PS50005">
    <property type="entry name" value="TPR"/>
    <property type="match status" value="1"/>
</dbReference>
<dbReference type="KEGG" id="ttz:FHG85_12710"/>
<dbReference type="PRINTS" id="PR00344">
    <property type="entry name" value="BCTRLSENSOR"/>
</dbReference>
<dbReference type="InterPro" id="IPR003661">
    <property type="entry name" value="HisK_dim/P_dom"/>
</dbReference>
<protein>
    <recommendedName>
        <fullName evidence="2">histidine kinase</fullName>
        <ecNumber evidence="2">2.7.13.3</ecNumber>
    </recommendedName>
</protein>
<evidence type="ECO:0000256" key="2">
    <source>
        <dbReference type="ARBA" id="ARBA00012438"/>
    </source>
</evidence>
<dbReference type="SUPFAM" id="SSF48452">
    <property type="entry name" value="TPR-like"/>
    <property type="match status" value="1"/>
</dbReference>
<keyword evidence="13" id="KW-1185">Reference proteome</keyword>
<dbReference type="GO" id="GO:0000155">
    <property type="term" value="F:phosphorelay sensor kinase activity"/>
    <property type="evidence" value="ECO:0007669"/>
    <property type="project" value="InterPro"/>
</dbReference>
<keyword evidence="8" id="KW-1133">Transmembrane helix</keyword>
<dbReference type="CDD" id="cd00082">
    <property type="entry name" value="HisKA"/>
    <property type="match status" value="1"/>
</dbReference>
<accession>A0A7D3Y624</accession>